<dbReference type="Proteomes" id="UP000522163">
    <property type="component" value="Unassembled WGS sequence"/>
</dbReference>
<organism evidence="1 2">
    <name type="scientific">Oribacterium sinus</name>
    <dbReference type="NCBI Taxonomy" id="237576"/>
    <lineage>
        <taxon>Bacteria</taxon>
        <taxon>Bacillati</taxon>
        <taxon>Bacillota</taxon>
        <taxon>Clostridia</taxon>
        <taxon>Lachnospirales</taxon>
        <taxon>Lachnospiraceae</taxon>
        <taxon>Oribacterium</taxon>
    </lineage>
</organism>
<dbReference type="EMBL" id="JACHHH010000002">
    <property type="protein sequence ID" value="MBB6040548.1"/>
    <property type="molecule type" value="Genomic_DNA"/>
</dbReference>
<dbReference type="GO" id="GO:0016740">
    <property type="term" value="F:transferase activity"/>
    <property type="evidence" value="ECO:0007669"/>
    <property type="project" value="UniProtKB-KW"/>
</dbReference>
<dbReference type="Gene3D" id="3.10.450.620">
    <property type="entry name" value="JHP933, nucleotidyltransferase-like core domain"/>
    <property type="match status" value="1"/>
</dbReference>
<protein>
    <submittedName>
        <fullName evidence="1">Putative nucleotidyltransferase component of viral defense system</fullName>
    </submittedName>
</protein>
<evidence type="ECO:0000313" key="1">
    <source>
        <dbReference type="EMBL" id="MBB6040548.1"/>
    </source>
</evidence>
<dbReference type="InterPro" id="IPR014942">
    <property type="entry name" value="AbiEii"/>
</dbReference>
<dbReference type="AlphaFoldDB" id="A0A7W9W1K3"/>
<dbReference type="RefSeq" id="WP_183682588.1">
    <property type="nucleotide sequence ID" value="NZ_JACHHH010000002.1"/>
</dbReference>
<accession>A0A7W9W1K3</accession>
<sequence length="353" mass="40834">MLTKNNFTEEHIRNLQTESRRDPLLLERCVYAFGLLEAITTVGMPFVFKGGTSLMLLLEHPLRLSTDIDIIVKPGTNVDEYIEKASKIFPFVSVEEQRRVGKNSIEKRHFKFIYESPINHRNIYILLDILFEEPGYTEIIKRPIKSDLIKVEEPQLQVMIPSVECILGDKLTAFAPHTIGIPLHENKEMEIIKQFYDVLTLIDVAKDYSLVRDTYYRLAPNEIAYRGIDITPEDALMDTFMTAASISSRGKIEKEDYTFYLQGIRDIRNHIYYDDFSAETASQKAPIVMYLAACLLKNQPFVKEIDSSEYKTMTFLNENLKALKEQKKINPIGYAYAIKADRILFTDEMEFLP</sequence>
<proteinExistence type="predicted"/>
<reference evidence="1 2" key="1">
    <citation type="submission" date="2020-08" db="EMBL/GenBank/DDBJ databases">
        <title>Genomic Encyclopedia of Type Strains, Phase IV (KMG-IV): sequencing the most valuable type-strain genomes for metagenomic binning, comparative biology and taxonomic classification.</title>
        <authorList>
            <person name="Goeker M."/>
        </authorList>
    </citation>
    <scope>NUCLEOTIDE SEQUENCE [LARGE SCALE GENOMIC DNA]</scope>
    <source>
        <strain evidence="1 2">DSM 17245</strain>
    </source>
</reference>
<gene>
    <name evidence="1" type="ORF">HNQ46_000511</name>
</gene>
<evidence type="ECO:0000313" key="2">
    <source>
        <dbReference type="Proteomes" id="UP000522163"/>
    </source>
</evidence>
<name>A0A7W9W1K3_9FIRM</name>
<keyword evidence="1" id="KW-0808">Transferase</keyword>
<comment type="caution">
    <text evidence="1">The sequence shown here is derived from an EMBL/GenBank/DDBJ whole genome shotgun (WGS) entry which is preliminary data.</text>
</comment>
<dbReference type="GeneID" id="85014073"/>
<dbReference type="Pfam" id="PF08843">
    <property type="entry name" value="AbiEii"/>
    <property type="match status" value="1"/>
</dbReference>